<dbReference type="GO" id="GO:0006635">
    <property type="term" value="P:fatty acid beta-oxidation"/>
    <property type="evidence" value="ECO:0007669"/>
    <property type="project" value="TreeGrafter"/>
</dbReference>
<feature type="signal peptide" evidence="6">
    <location>
        <begin position="1"/>
        <end position="16"/>
    </location>
</feature>
<name>W9CEJ9_SCLBF</name>
<dbReference type="STRING" id="1432307.W9CEJ9"/>
<dbReference type="PANTHER" id="PTHR43684:SF3">
    <property type="entry name" value="PEROXISOMAL D3,D2-ENOYL-COA ISOMERASE"/>
    <property type="match status" value="1"/>
</dbReference>
<keyword evidence="8" id="KW-1185">Reference proteome</keyword>
<comment type="similarity">
    <text evidence="3">Belongs to the enoyl-CoA hydratase/isomerase family.</text>
</comment>
<evidence type="ECO:0000313" key="7">
    <source>
        <dbReference type="EMBL" id="ESZ92970.1"/>
    </source>
</evidence>
<dbReference type="GO" id="GO:0016853">
    <property type="term" value="F:isomerase activity"/>
    <property type="evidence" value="ECO:0007669"/>
    <property type="project" value="UniProtKB-KW"/>
</dbReference>
<dbReference type="InterPro" id="IPR029045">
    <property type="entry name" value="ClpP/crotonase-like_dom_sf"/>
</dbReference>
<evidence type="ECO:0000313" key="8">
    <source>
        <dbReference type="Proteomes" id="UP000019487"/>
    </source>
</evidence>
<keyword evidence="4" id="KW-0576">Peroxisome</keyword>
<reference evidence="7 8" key="1">
    <citation type="journal article" date="2014" name="Genome Announc.">
        <title>Draft genome sequence of Sclerotinia borealis, a psychrophilic plant pathogenic fungus.</title>
        <authorList>
            <person name="Mardanov A.V."/>
            <person name="Beletsky A.V."/>
            <person name="Kadnikov V.V."/>
            <person name="Ignatov A.N."/>
            <person name="Ravin N.V."/>
        </authorList>
    </citation>
    <scope>NUCLEOTIDE SEQUENCE [LARGE SCALE GENOMIC DNA]</scope>
    <source>
        <strain evidence="8">F-4157</strain>
    </source>
</reference>
<dbReference type="InterPro" id="IPR051053">
    <property type="entry name" value="ECH/Chromodomain_protein"/>
</dbReference>
<dbReference type="EMBL" id="AYSA01000348">
    <property type="protein sequence ID" value="ESZ92970.1"/>
    <property type="molecule type" value="Genomic_DNA"/>
</dbReference>
<dbReference type="OrthoDB" id="448450at2759"/>
<evidence type="ECO:0000256" key="2">
    <source>
        <dbReference type="ARBA" id="ARBA00005005"/>
    </source>
</evidence>
<dbReference type="InterPro" id="IPR025363">
    <property type="entry name" value="DUF4267"/>
</dbReference>
<proteinExistence type="inferred from homology"/>
<dbReference type="Pfam" id="PF14087">
    <property type="entry name" value="DUF4267"/>
    <property type="match status" value="1"/>
</dbReference>
<sequence>MFDHFILRHIPPLLLATTITLGGTAPLWNPENAIRTFGFPRSIAVSKPAHPVMVCGSARVTVIGIALWGLYLGNHFEAMDIVIASLGYLAIVDGYVCWKDGVPGSVAFRAGSAGLISLWDTKPTYRYLSIESRRTASQPGSQPAIDMSQNNYKDIIVTIKNRIGIIKFNRPQALNSFGGNLIPETIAALRELNEHPDTVFTVLTGVGRFFCAGADVRQDGGLSGETKYANAAETKLAYLSKFTVGLEIMRSMIDHTKVLILALNGPAIGAGAAWFPGVADIVLASTSTYLQIPFSALGLVPECGSAVSFTQSMGVHRANEFLMFGRKLDADEILSFGIANQVFEKEGFEGKVIEYLEGMLKINDGKSMMETKRLQNLPLRDSRILAVYNSIDALAERFVDGTPFERFEAKRKEMEAKSKSRTSKI</sequence>
<keyword evidence="5" id="KW-0413">Isomerase</keyword>
<dbReference type="InterPro" id="IPR001753">
    <property type="entry name" value="Enoyl-CoA_hydra/iso"/>
</dbReference>
<dbReference type="Gene3D" id="3.90.226.10">
    <property type="entry name" value="2-enoyl-CoA Hydratase, Chain A, domain 1"/>
    <property type="match status" value="1"/>
</dbReference>
<feature type="chain" id="PRO_5004918367" description="Peroxisomal D3,D2-enoyl-CoA isomerase" evidence="6">
    <location>
        <begin position="17"/>
        <end position="425"/>
    </location>
</feature>
<comment type="caution">
    <text evidence="7">The sequence shown here is derived from an EMBL/GenBank/DDBJ whole genome shotgun (WGS) entry which is preliminary data.</text>
</comment>
<evidence type="ECO:0000256" key="4">
    <source>
        <dbReference type="ARBA" id="ARBA00023140"/>
    </source>
</evidence>
<dbReference type="Pfam" id="PF00378">
    <property type="entry name" value="ECH_1"/>
    <property type="match status" value="1"/>
</dbReference>
<comment type="pathway">
    <text evidence="2">Lipid metabolism; fatty acid beta-oxidation.</text>
</comment>
<dbReference type="PANTHER" id="PTHR43684">
    <property type="match status" value="1"/>
</dbReference>
<evidence type="ECO:0000256" key="6">
    <source>
        <dbReference type="SAM" id="SignalP"/>
    </source>
</evidence>
<dbReference type="GO" id="GO:0005782">
    <property type="term" value="C:peroxisomal matrix"/>
    <property type="evidence" value="ECO:0007669"/>
    <property type="project" value="TreeGrafter"/>
</dbReference>
<gene>
    <name evidence="7" type="ORF">SBOR_6636</name>
</gene>
<protein>
    <recommendedName>
        <fullName evidence="9">Peroxisomal D3,D2-enoyl-CoA isomerase</fullName>
    </recommendedName>
</protein>
<evidence type="ECO:0008006" key="9">
    <source>
        <dbReference type="Google" id="ProtNLM"/>
    </source>
</evidence>
<dbReference type="SUPFAM" id="SSF52096">
    <property type="entry name" value="ClpP/crotonase"/>
    <property type="match status" value="1"/>
</dbReference>
<evidence type="ECO:0000256" key="3">
    <source>
        <dbReference type="ARBA" id="ARBA00005254"/>
    </source>
</evidence>
<dbReference type="HOGENOM" id="CLU_645846_0_0_1"/>
<dbReference type="FunFam" id="3.90.226.10:FF:000048">
    <property type="entry name" value="3,2-trans-enoyl-CoA isomerase"/>
    <property type="match status" value="1"/>
</dbReference>
<dbReference type="Proteomes" id="UP000019487">
    <property type="component" value="Unassembled WGS sequence"/>
</dbReference>
<dbReference type="AlphaFoldDB" id="W9CEJ9"/>
<evidence type="ECO:0000256" key="5">
    <source>
        <dbReference type="ARBA" id="ARBA00023235"/>
    </source>
</evidence>
<organism evidence="7 8">
    <name type="scientific">Sclerotinia borealis (strain F-4128)</name>
    <dbReference type="NCBI Taxonomy" id="1432307"/>
    <lineage>
        <taxon>Eukaryota</taxon>
        <taxon>Fungi</taxon>
        <taxon>Dikarya</taxon>
        <taxon>Ascomycota</taxon>
        <taxon>Pezizomycotina</taxon>
        <taxon>Leotiomycetes</taxon>
        <taxon>Helotiales</taxon>
        <taxon>Sclerotiniaceae</taxon>
        <taxon>Sclerotinia</taxon>
    </lineage>
</organism>
<accession>W9CEJ9</accession>
<evidence type="ECO:0000256" key="1">
    <source>
        <dbReference type="ARBA" id="ARBA00004275"/>
    </source>
</evidence>
<dbReference type="CDD" id="cd06558">
    <property type="entry name" value="crotonase-like"/>
    <property type="match status" value="1"/>
</dbReference>
<comment type="subcellular location">
    <subcellularLocation>
        <location evidence="1">Peroxisome</location>
    </subcellularLocation>
</comment>
<keyword evidence="6" id="KW-0732">Signal</keyword>